<reference evidence="1" key="1">
    <citation type="journal article" date="2021" name="Proc. Natl. Acad. Sci. U.S.A.">
        <title>A Catalog of Tens of Thousands of Viruses from Human Metagenomes Reveals Hidden Associations with Chronic Diseases.</title>
        <authorList>
            <person name="Tisza M.J."/>
            <person name="Buck C.B."/>
        </authorList>
    </citation>
    <scope>NUCLEOTIDE SEQUENCE</scope>
    <source>
        <strain evidence="1">CtqZP6</strain>
    </source>
</reference>
<evidence type="ECO:0000313" key="1">
    <source>
        <dbReference type="EMBL" id="DAF50581.1"/>
    </source>
</evidence>
<accession>A0A8S5SHV6</accession>
<sequence>MTYDIMTHDTCTYTISEYLTRCTRIRRKYFRKSASKGFTFVKKRDII</sequence>
<protein>
    <submittedName>
        <fullName evidence="1">Uncharacterized protein</fullName>
    </submittedName>
</protein>
<proteinExistence type="predicted"/>
<organism evidence="1">
    <name type="scientific">Phage sp. ctqZP6</name>
    <dbReference type="NCBI Taxonomy" id="2828010"/>
    <lineage>
        <taxon>Viruses</taxon>
    </lineage>
</organism>
<name>A0A8S5SHV6_9VIRU</name>
<dbReference type="EMBL" id="BK032598">
    <property type="protein sequence ID" value="DAF50581.1"/>
    <property type="molecule type" value="Genomic_DNA"/>
</dbReference>